<evidence type="ECO:0000313" key="2">
    <source>
        <dbReference type="Proteomes" id="UP000309340"/>
    </source>
</evidence>
<comment type="caution">
    <text evidence="1">The sequence shown here is derived from an EMBL/GenBank/DDBJ whole genome shotgun (WGS) entry which is preliminary data.</text>
</comment>
<keyword evidence="2" id="KW-1185">Reference proteome</keyword>
<gene>
    <name evidence="1" type="ORF">B0A55_09962</name>
</gene>
<accession>A0A4U0WMM2</accession>
<evidence type="ECO:0000313" key="1">
    <source>
        <dbReference type="EMBL" id="TKA63753.1"/>
    </source>
</evidence>
<reference evidence="1 2" key="1">
    <citation type="submission" date="2017-03" db="EMBL/GenBank/DDBJ databases">
        <title>Genomes of endolithic fungi from Antarctica.</title>
        <authorList>
            <person name="Coleine C."/>
            <person name="Masonjones S."/>
            <person name="Stajich J.E."/>
        </authorList>
    </citation>
    <scope>NUCLEOTIDE SEQUENCE [LARGE SCALE GENOMIC DNA]</scope>
    <source>
        <strain evidence="1 2">CCFEE 5184</strain>
    </source>
</reference>
<dbReference type="OrthoDB" id="5271918at2759"/>
<protein>
    <recommendedName>
        <fullName evidence="3">SnoaL-like domain-containing protein</fullName>
    </recommendedName>
</protein>
<name>A0A4U0WMM2_9PEZI</name>
<sequence>MRSTIDLNMSYPTQEAFIYTGTWDDTTRKHPAMKWMEHYTKNVVDAREFDESATSVGHTSDWTLQKSTGEVVEGADKAWAALKEVYAPFSEHVHDPKFLVCWETEKGWDMIGVAYVWYNLQAPGDGKMKGYGGKEWDGVLPSAFKFAYVKGGKDGVELARTEIFSDPSAAMVQMLKRGMLKPEQLMQ</sequence>
<dbReference type="EMBL" id="NAJQ01000913">
    <property type="protein sequence ID" value="TKA63753.1"/>
    <property type="molecule type" value="Genomic_DNA"/>
</dbReference>
<dbReference type="Proteomes" id="UP000309340">
    <property type="component" value="Unassembled WGS sequence"/>
</dbReference>
<organism evidence="1 2">
    <name type="scientific">Friedmanniomyces simplex</name>
    <dbReference type="NCBI Taxonomy" id="329884"/>
    <lineage>
        <taxon>Eukaryota</taxon>
        <taxon>Fungi</taxon>
        <taxon>Dikarya</taxon>
        <taxon>Ascomycota</taxon>
        <taxon>Pezizomycotina</taxon>
        <taxon>Dothideomycetes</taxon>
        <taxon>Dothideomycetidae</taxon>
        <taxon>Mycosphaerellales</taxon>
        <taxon>Teratosphaeriaceae</taxon>
        <taxon>Friedmanniomyces</taxon>
    </lineage>
</organism>
<dbReference type="AlphaFoldDB" id="A0A4U0WMM2"/>
<evidence type="ECO:0008006" key="3">
    <source>
        <dbReference type="Google" id="ProtNLM"/>
    </source>
</evidence>
<proteinExistence type="predicted"/>